<evidence type="ECO:0000256" key="1">
    <source>
        <dbReference type="SAM" id="MobiDB-lite"/>
    </source>
</evidence>
<proteinExistence type="predicted"/>
<dbReference type="Proteomes" id="UP000028582">
    <property type="component" value="Unassembled WGS sequence"/>
</dbReference>
<sequence>MTPTNKTFAYVFNTPAKDHKVSRVLCNATLKKPSNGKTSILLILPRKIGIRSVASELFAASSGLASEQTADVELNGPRDYACAYPTLFLEGGFKLVESYPQYRDDVLKIGESAETALLTFLKQHNITARGAQNVLKSMRKLHKDGSLNQHILRYQQLQASGHILDPAPSHTTNPPPPCCQPSTSFAREEDMPREPGGRTRVPGRVTCKKFFEDEAVEDNTLNETEA</sequence>
<dbReference type="EMBL" id="ANJA01002952">
    <property type="protein sequence ID" value="ETO66935.1"/>
    <property type="molecule type" value="Genomic_DNA"/>
</dbReference>
<gene>
    <name evidence="2" type="ORF">F444_16013</name>
</gene>
<dbReference type="OrthoDB" id="110301at2759"/>
<feature type="region of interest" description="Disordered" evidence="1">
    <location>
        <begin position="181"/>
        <end position="202"/>
    </location>
</feature>
<dbReference type="AlphaFoldDB" id="A0A080ZJX4"/>
<protein>
    <submittedName>
        <fullName evidence="2">Uncharacterized protein</fullName>
    </submittedName>
</protein>
<evidence type="ECO:0000313" key="3">
    <source>
        <dbReference type="Proteomes" id="UP000028582"/>
    </source>
</evidence>
<reference evidence="2 3" key="1">
    <citation type="submission" date="2013-11" db="EMBL/GenBank/DDBJ databases">
        <title>The Genome Sequence of Phytophthora parasitica P1976.</title>
        <authorList>
            <consortium name="The Broad Institute Genomics Platform"/>
            <person name="Russ C."/>
            <person name="Tyler B."/>
            <person name="Panabieres F."/>
            <person name="Shan W."/>
            <person name="Tripathy S."/>
            <person name="Grunwald N."/>
            <person name="Machado M."/>
            <person name="Johnson C.S."/>
            <person name="Walker B."/>
            <person name="Young S."/>
            <person name="Zeng Q."/>
            <person name="Gargeya S."/>
            <person name="Fitzgerald M."/>
            <person name="Haas B."/>
            <person name="Abouelleil A."/>
            <person name="Allen A.W."/>
            <person name="Alvarado L."/>
            <person name="Arachchi H.M."/>
            <person name="Berlin A.M."/>
            <person name="Chapman S.B."/>
            <person name="Gainer-Dewar J."/>
            <person name="Goldberg J."/>
            <person name="Griggs A."/>
            <person name="Gujja S."/>
            <person name="Hansen M."/>
            <person name="Howarth C."/>
            <person name="Imamovic A."/>
            <person name="Ireland A."/>
            <person name="Larimer J."/>
            <person name="McCowan C."/>
            <person name="Murphy C."/>
            <person name="Pearson M."/>
            <person name="Poon T.W."/>
            <person name="Priest M."/>
            <person name="Roberts A."/>
            <person name="Saif S."/>
            <person name="Shea T."/>
            <person name="Sisk P."/>
            <person name="Sykes S."/>
            <person name="Wortman J."/>
            <person name="Nusbaum C."/>
            <person name="Birren B."/>
        </authorList>
    </citation>
    <scope>NUCLEOTIDE SEQUENCE [LARGE SCALE GENOMIC DNA]</scope>
    <source>
        <strain evidence="2 3">P1976</strain>
    </source>
</reference>
<accession>A0A080ZJX4</accession>
<organism evidence="2 3">
    <name type="scientific">Phytophthora nicotianae P1976</name>
    <dbReference type="NCBI Taxonomy" id="1317066"/>
    <lineage>
        <taxon>Eukaryota</taxon>
        <taxon>Sar</taxon>
        <taxon>Stramenopiles</taxon>
        <taxon>Oomycota</taxon>
        <taxon>Peronosporomycetes</taxon>
        <taxon>Peronosporales</taxon>
        <taxon>Peronosporaceae</taxon>
        <taxon>Phytophthora</taxon>
    </lineage>
</organism>
<feature type="compositionally biased region" description="Basic and acidic residues" evidence="1">
    <location>
        <begin position="186"/>
        <end position="197"/>
    </location>
</feature>
<name>A0A080ZJX4_PHYNI</name>
<evidence type="ECO:0000313" key="2">
    <source>
        <dbReference type="EMBL" id="ETO66935.1"/>
    </source>
</evidence>
<comment type="caution">
    <text evidence="2">The sequence shown here is derived from an EMBL/GenBank/DDBJ whole genome shotgun (WGS) entry which is preliminary data.</text>
</comment>